<feature type="compositionally biased region" description="Polar residues" evidence="7">
    <location>
        <begin position="33"/>
        <end position="45"/>
    </location>
</feature>
<keyword evidence="4" id="KW-0862">Zinc</keyword>
<accession>A0AA36DBX1</accession>
<keyword evidence="3 6" id="KW-0863">Zinc-finger</keyword>
<evidence type="ECO:0000256" key="5">
    <source>
        <dbReference type="ARBA" id="ARBA00023242"/>
    </source>
</evidence>
<feature type="region of interest" description="Disordered" evidence="7">
    <location>
        <begin position="366"/>
        <end position="397"/>
    </location>
</feature>
<protein>
    <recommendedName>
        <fullName evidence="8">C2H2-type domain-containing protein</fullName>
    </recommendedName>
</protein>
<feature type="domain" description="C2H2-type" evidence="8">
    <location>
        <begin position="118"/>
        <end position="145"/>
    </location>
</feature>
<evidence type="ECO:0000256" key="7">
    <source>
        <dbReference type="SAM" id="MobiDB-lite"/>
    </source>
</evidence>
<dbReference type="SUPFAM" id="SSF57667">
    <property type="entry name" value="beta-beta-alpha zinc fingers"/>
    <property type="match status" value="2"/>
</dbReference>
<proteinExistence type="predicted"/>
<reference evidence="9" key="1">
    <citation type="submission" date="2023-06" db="EMBL/GenBank/DDBJ databases">
        <authorList>
            <person name="Delattre M."/>
        </authorList>
    </citation>
    <scope>NUCLEOTIDE SEQUENCE</scope>
    <source>
        <strain evidence="9">AF72</strain>
    </source>
</reference>
<evidence type="ECO:0000256" key="6">
    <source>
        <dbReference type="PROSITE-ProRule" id="PRU00042"/>
    </source>
</evidence>
<keyword evidence="2" id="KW-0677">Repeat</keyword>
<dbReference type="GO" id="GO:0000981">
    <property type="term" value="F:DNA-binding transcription factor activity, RNA polymerase II-specific"/>
    <property type="evidence" value="ECO:0007669"/>
    <property type="project" value="TreeGrafter"/>
</dbReference>
<evidence type="ECO:0000256" key="4">
    <source>
        <dbReference type="ARBA" id="ARBA00022833"/>
    </source>
</evidence>
<feature type="region of interest" description="Disordered" evidence="7">
    <location>
        <begin position="235"/>
        <end position="256"/>
    </location>
</feature>
<dbReference type="Pfam" id="PF00096">
    <property type="entry name" value="zf-C2H2"/>
    <property type="match status" value="3"/>
</dbReference>
<feature type="domain" description="C2H2-type" evidence="8">
    <location>
        <begin position="402"/>
        <end position="429"/>
    </location>
</feature>
<dbReference type="Proteomes" id="UP001177023">
    <property type="component" value="Unassembled WGS sequence"/>
</dbReference>
<dbReference type="EMBL" id="CATQJA010002665">
    <property type="protein sequence ID" value="CAJ0583540.1"/>
    <property type="molecule type" value="Genomic_DNA"/>
</dbReference>
<dbReference type="Gene3D" id="3.30.160.60">
    <property type="entry name" value="Classic Zinc Finger"/>
    <property type="match status" value="4"/>
</dbReference>
<dbReference type="InterPro" id="IPR036236">
    <property type="entry name" value="Znf_C2H2_sf"/>
</dbReference>
<evidence type="ECO:0000313" key="10">
    <source>
        <dbReference type="Proteomes" id="UP001177023"/>
    </source>
</evidence>
<dbReference type="SMART" id="SM00355">
    <property type="entry name" value="ZnF_C2H2"/>
    <property type="match status" value="8"/>
</dbReference>
<dbReference type="InterPro" id="IPR013087">
    <property type="entry name" value="Znf_C2H2_type"/>
</dbReference>
<dbReference type="PROSITE" id="PS00028">
    <property type="entry name" value="ZINC_FINGER_C2H2_1"/>
    <property type="match status" value="5"/>
</dbReference>
<evidence type="ECO:0000256" key="2">
    <source>
        <dbReference type="ARBA" id="ARBA00022737"/>
    </source>
</evidence>
<feature type="region of interest" description="Disordered" evidence="7">
    <location>
        <begin position="33"/>
        <end position="70"/>
    </location>
</feature>
<dbReference type="FunFam" id="3.30.160.60:FF:001669">
    <property type="entry name" value="Uncharacterized protein, isoform B"/>
    <property type="match status" value="1"/>
</dbReference>
<gene>
    <name evidence="9" type="ORF">MSPICULIGERA_LOCUS21613</name>
</gene>
<evidence type="ECO:0000256" key="1">
    <source>
        <dbReference type="ARBA" id="ARBA00022723"/>
    </source>
</evidence>
<feature type="compositionally biased region" description="Low complexity" evidence="7">
    <location>
        <begin position="52"/>
        <end position="66"/>
    </location>
</feature>
<dbReference type="GO" id="GO:0008270">
    <property type="term" value="F:zinc ion binding"/>
    <property type="evidence" value="ECO:0007669"/>
    <property type="project" value="UniProtKB-KW"/>
</dbReference>
<dbReference type="PROSITE" id="PS50157">
    <property type="entry name" value="ZINC_FINGER_C2H2_2"/>
    <property type="match status" value="4"/>
</dbReference>
<dbReference type="GO" id="GO:0000978">
    <property type="term" value="F:RNA polymerase II cis-regulatory region sequence-specific DNA binding"/>
    <property type="evidence" value="ECO:0007669"/>
    <property type="project" value="TreeGrafter"/>
</dbReference>
<dbReference type="FunFam" id="3.30.160.60:FF:003608">
    <property type="entry name" value="Zinc finger and BTB domain-containing 32"/>
    <property type="match status" value="1"/>
</dbReference>
<evidence type="ECO:0000256" key="3">
    <source>
        <dbReference type="ARBA" id="ARBA00022771"/>
    </source>
</evidence>
<keyword evidence="10" id="KW-1185">Reference proteome</keyword>
<evidence type="ECO:0000259" key="8">
    <source>
        <dbReference type="PROSITE" id="PS50157"/>
    </source>
</evidence>
<feature type="non-terminal residue" evidence="9">
    <location>
        <position position="456"/>
    </location>
</feature>
<keyword evidence="1" id="KW-0479">Metal-binding</keyword>
<keyword evidence="5" id="KW-0539">Nucleus</keyword>
<dbReference type="AlphaFoldDB" id="A0AA36DBX1"/>
<comment type="caution">
    <text evidence="9">The sequence shown here is derived from an EMBL/GenBank/DDBJ whole genome shotgun (WGS) entry which is preliminary data.</text>
</comment>
<feature type="compositionally biased region" description="Low complexity" evidence="7">
    <location>
        <begin position="380"/>
        <end position="396"/>
    </location>
</feature>
<feature type="domain" description="C2H2-type" evidence="8">
    <location>
        <begin position="175"/>
        <end position="200"/>
    </location>
</feature>
<name>A0AA36DBX1_9BILA</name>
<dbReference type="InterPro" id="IPR050527">
    <property type="entry name" value="Snail/Krueppel_Znf"/>
</dbReference>
<organism evidence="9 10">
    <name type="scientific">Mesorhabditis spiculigera</name>
    <dbReference type="NCBI Taxonomy" id="96644"/>
    <lineage>
        <taxon>Eukaryota</taxon>
        <taxon>Metazoa</taxon>
        <taxon>Ecdysozoa</taxon>
        <taxon>Nematoda</taxon>
        <taxon>Chromadorea</taxon>
        <taxon>Rhabditida</taxon>
        <taxon>Rhabditina</taxon>
        <taxon>Rhabditomorpha</taxon>
        <taxon>Rhabditoidea</taxon>
        <taxon>Rhabditidae</taxon>
        <taxon>Mesorhabditinae</taxon>
        <taxon>Mesorhabditis</taxon>
    </lineage>
</organism>
<dbReference type="PANTHER" id="PTHR24388">
    <property type="entry name" value="ZINC FINGER PROTEIN"/>
    <property type="match status" value="1"/>
</dbReference>
<sequence length="456" mass="50815">MEKQSACCTECGFTSKDMEIFAVHVDQHEKQQILRSDSNSEQSNDWTEENVDSPNSSPRDSISSLSGERSPPLIIATANNVKAEKRTHVCPHCNFTTFMSQHMKSHLEAHERHQGQMYQCDVCQMQFSQKANMHRHRMRHSGVKPYECRYCKKRFFRKDQMQEHSMTHIKTGADFDCPVAGCPAVFTQHSTLRAHLDETHIISTSAPASCKLCTLLFSNSRRLLLHYQTKHDDSEASAILREGKREPRKKRSQTANSVCASITPQTVLPTANIIQPIPMLPSTAAMAAALQSHIQNLVQKGFGAPLAPIKTELPPVKVEYERPYSLSNEDLLMALSNTAAAQQAAMISESKETVLRMWAGELNGNGLSSLPSPPAHHSHSPSVDSGASSGEGSSDDASTKDLQCNHCGIVFYDRTLQLLHKGLHTEHDPWRCNLCGHLCADKYMFTTHIISSNHMV</sequence>
<dbReference type="PANTHER" id="PTHR24388:SF53">
    <property type="entry name" value="CHORION TRANSCRIPTION FACTOR CF2-RELATED"/>
    <property type="match status" value="1"/>
</dbReference>
<evidence type="ECO:0000313" key="9">
    <source>
        <dbReference type="EMBL" id="CAJ0583540.1"/>
    </source>
</evidence>
<feature type="domain" description="C2H2-type" evidence="8">
    <location>
        <begin position="146"/>
        <end position="168"/>
    </location>
</feature>